<sequence>MVNHVRYLSSTRPAHFIGKFNKQLAATKPKEFVVVQLNRPIGLATPPKDTDNNGDLRTVREKFSDFMDREKNKVRQAELEKEISKSGMYDVYTFRKTGGKFFKSPPAYWKAEKALYFPNFFGETLVSSTSKPTTPVLKGSVSVVRVFTSMLGDKSSRAFFQTAEGDYMTKDGYNRFKELYPTAQIVDINVTENATKAIFIKMSKSALRSQLHPDRHDKYFIIPRKTIPLDIREQIHMDNTYGGFIYVLDHEGKIRWAVCGDADEKDKAMLWRTVRGLQREYRALNQSQQKESQSNIDVWDTMFRARLVKRLSPIGLRSFGVSKARFNGQPAVNPHRAFYQNFGFPLVKVLSITFGTYYGLMYLWEYLETESKTGNSSIELTDNAVGSASQATNHK</sequence>
<organism evidence="1 2">
    <name type="scientific">Cyberlindnera jadinii (strain ATCC 18201 / CBS 1600 / BCRC 20928 / JCM 3617 / NBRC 0987 / NRRL Y-1542)</name>
    <name type="common">Torula yeast</name>
    <name type="synonym">Candida utilis</name>
    <dbReference type="NCBI Taxonomy" id="983966"/>
    <lineage>
        <taxon>Eukaryota</taxon>
        <taxon>Fungi</taxon>
        <taxon>Dikarya</taxon>
        <taxon>Ascomycota</taxon>
        <taxon>Saccharomycotina</taxon>
        <taxon>Saccharomycetes</taxon>
        <taxon>Phaffomycetales</taxon>
        <taxon>Phaffomycetaceae</taxon>
        <taxon>Cyberlindnera</taxon>
    </lineage>
</organism>
<dbReference type="OrthoDB" id="17089at2759"/>
<dbReference type="RefSeq" id="XP_020070578.1">
    <property type="nucleotide sequence ID" value="XM_020216414.1"/>
</dbReference>
<dbReference type="STRING" id="983966.A0A1E4S226"/>
<dbReference type="AlphaFoldDB" id="A0A1E4S226"/>
<gene>
    <name evidence="1" type="ORF">CYBJADRAFT_172948</name>
</gene>
<dbReference type="PANTHER" id="PTHR28106:SF1">
    <property type="entry name" value="MITOCHONDRIAL ATPASE COMPLEX SUBUNIT ATP10"/>
    <property type="match status" value="1"/>
</dbReference>
<dbReference type="OMA" id="SGMYDVY"/>
<dbReference type="Proteomes" id="UP000094389">
    <property type="component" value="Unassembled WGS sequence"/>
</dbReference>
<name>A0A1E4S226_CYBJN</name>
<dbReference type="GO" id="GO:0005743">
    <property type="term" value="C:mitochondrial inner membrane"/>
    <property type="evidence" value="ECO:0007669"/>
    <property type="project" value="TreeGrafter"/>
</dbReference>
<proteinExistence type="predicted"/>
<dbReference type="EMBL" id="KV453930">
    <property type="protein sequence ID" value="ODV73539.1"/>
    <property type="molecule type" value="Genomic_DNA"/>
</dbReference>
<accession>A0A1E4S226</accession>
<keyword evidence="2" id="KW-1185">Reference proteome</keyword>
<dbReference type="GO" id="GO:0033615">
    <property type="term" value="P:mitochondrial proton-transporting ATP synthase complex assembly"/>
    <property type="evidence" value="ECO:0007669"/>
    <property type="project" value="TreeGrafter"/>
</dbReference>
<evidence type="ECO:0000313" key="2">
    <source>
        <dbReference type="Proteomes" id="UP000094389"/>
    </source>
</evidence>
<dbReference type="Pfam" id="PF05176">
    <property type="entry name" value="ATP-synt_10"/>
    <property type="match status" value="1"/>
</dbReference>
<dbReference type="InterPro" id="IPR007849">
    <property type="entry name" value="ATP10"/>
</dbReference>
<dbReference type="PANTHER" id="PTHR28106">
    <property type="entry name" value="MITOCHONDRIAL ATPASE COMPLEX SUBUNIT ATP10"/>
    <property type="match status" value="1"/>
</dbReference>
<reference evidence="1 2" key="1">
    <citation type="journal article" date="2016" name="Proc. Natl. Acad. Sci. U.S.A.">
        <title>Comparative genomics of biotechnologically important yeasts.</title>
        <authorList>
            <person name="Riley R."/>
            <person name="Haridas S."/>
            <person name="Wolfe K.H."/>
            <person name="Lopes M.R."/>
            <person name="Hittinger C.T."/>
            <person name="Goeker M."/>
            <person name="Salamov A.A."/>
            <person name="Wisecaver J.H."/>
            <person name="Long T.M."/>
            <person name="Calvey C.H."/>
            <person name="Aerts A.L."/>
            <person name="Barry K.W."/>
            <person name="Choi C."/>
            <person name="Clum A."/>
            <person name="Coughlan A.Y."/>
            <person name="Deshpande S."/>
            <person name="Douglass A.P."/>
            <person name="Hanson S.J."/>
            <person name="Klenk H.-P."/>
            <person name="LaButti K.M."/>
            <person name="Lapidus A."/>
            <person name="Lindquist E.A."/>
            <person name="Lipzen A.M."/>
            <person name="Meier-Kolthoff J.P."/>
            <person name="Ohm R.A."/>
            <person name="Otillar R.P."/>
            <person name="Pangilinan J.L."/>
            <person name="Peng Y."/>
            <person name="Rokas A."/>
            <person name="Rosa C.A."/>
            <person name="Scheuner C."/>
            <person name="Sibirny A.A."/>
            <person name="Slot J.C."/>
            <person name="Stielow J.B."/>
            <person name="Sun H."/>
            <person name="Kurtzman C.P."/>
            <person name="Blackwell M."/>
            <person name="Grigoriev I.V."/>
            <person name="Jeffries T.W."/>
        </authorList>
    </citation>
    <scope>NUCLEOTIDE SEQUENCE [LARGE SCALE GENOMIC DNA]</scope>
    <source>
        <strain evidence="2">ATCC 18201 / CBS 1600 / BCRC 20928 / JCM 3617 / NBRC 0987 / NRRL Y-1542</strain>
    </source>
</reference>
<dbReference type="GeneID" id="30990810"/>
<protein>
    <submittedName>
        <fullName evidence="1">Uncharacterized protein</fullName>
    </submittedName>
</protein>
<evidence type="ECO:0000313" key="1">
    <source>
        <dbReference type="EMBL" id="ODV73539.1"/>
    </source>
</evidence>